<keyword evidence="2" id="KW-0378">Hydrolase</keyword>
<sequence>MELLFENQTKLRVRYGETDQMGYCYYGNYAQYFEVGRVEAMRSVGMSYREMEARGIMLPVSDFSVKYHAPARYDDELTITTSIVAVKGARLLFDYVIHNEQGELVAKAHTTLVFVTVSTMRPTKAPEDFLEMLKPYSK</sequence>
<dbReference type="PIRSF" id="PIRSF003230">
    <property type="entry name" value="YbgC"/>
    <property type="match status" value="1"/>
</dbReference>
<dbReference type="InterPro" id="IPR050563">
    <property type="entry name" value="4-hydroxybenzoyl-CoA_TE"/>
</dbReference>
<reference evidence="3" key="1">
    <citation type="submission" date="2020-09" db="EMBL/GenBank/DDBJ databases">
        <title>Taishania pollutisoli gen. nov., sp. nov., Isolated from Tetrabromobisphenol A-Contaminated Soil.</title>
        <authorList>
            <person name="Chen Q."/>
        </authorList>
    </citation>
    <scope>NUCLEOTIDE SEQUENCE</scope>
    <source>
        <strain evidence="3">CZZ-1</strain>
    </source>
</reference>
<dbReference type="Proteomes" id="UP000652681">
    <property type="component" value="Unassembled WGS sequence"/>
</dbReference>
<evidence type="ECO:0000313" key="4">
    <source>
        <dbReference type="Proteomes" id="UP000652681"/>
    </source>
</evidence>
<protein>
    <submittedName>
        <fullName evidence="3">Acyl-CoA thioesterase</fullName>
    </submittedName>
</protein>
<dbReference type="PANTHER" id="PTHR31793:SF27">
    <property type="entry name" value="NOVEL THIOESTERASE SUPERFAMILY DOMAIN AND SAPOSIN A-TYPE DOMAIN CONTAINING PROTEIN (0610012H03RIK)"/>
    <property type="match status" value="1"/>
</dbReference>
<gene>
    <name evidence="3" type="ORF">H9Y05_13880</name>
</gene>
<dbReference type="Gene3D" id="3.10.129.10">
    <property type="entry name" value="Hotdog Thioesterase"/>
    <property type="match status" value="1"/>
</dbReference>
<dbReference type="AlphaFoldDB" id="A0A8J6PAS2"/>
<dbReference type="InterPro" id="IPR029069">
    <property type="entry name" value="HotDog_dom_sf"/>
</dbReference>
<comment type="similarity">
    <text evidence="1">Belongs to the 4-hydroxybenzoyl-CoA thioesterase family.</text>
</comment>
<name>A0A8J6PAS2_9FLAO</name>
<keyword evidence="4" id="KW-1185">Reference proteome</keyword>
<dbReference type="GO" id="GO:0047617">
    <property type="term" value="F:fatty acyl-CoA hydrolase activity"/>
    <property type="evidence" value="ECO:0007669"/>
    <property type="project" value="TreeGrafter"/>
</dbReference>
<organism evidence="3 4">
    <name type="scientific">Taishania pollutisoli</name>
    <dbReference type="NCBI Taxonomy" id="2766479"/>
    <lineage>
        <taxon>Bacteria</taxon>
        <taxon>Pseudomonadati</taxon>
        <taxon>Bacteroidota</taxon>
        <taxon>Flavobacteriia</taxon>
        <taxon>Flavobacteriales</taxon>
        <taxon>Crocinitomicaceae</taxon>
        <taxon>Taishania</taxon>
    </lineage>
</organism>
<dbReference type="PANTHER" id="PTHR31793">
    <property type="entry name" value="4-HYDROXYBENZOYL-COA THIOESTERASE FAMILY MEMBER"/>
    <property type="match status" value="1"/>
</dbReference>
<accession>A0A8J6PAS2</accession>
<dbReference type="RefSeq" id="WP_163491546.1">
    <property type="nucleotide sequence ID" value="NZ_JACVEL010000011.1"/>
</dbReference>
<evidence type="ECO:0000313" key="3">
    <source>
        <dbReference type="EMBL" id="MBC9813561.1"/>
    </source>
</evidence>
<dbReference type="SUPFAM" id="SSF54637">
    <property type="entry name" value="Thioesterase/thiol ester dehydrase-isomerase"/>
    <property type="match status" value="1"/>
</dbReference>
<dbReference type="EMBL" id="JACVEL010000011">
    <property type="protein sequence ID" value="MBC9813561.1"/>
    <property type="molecule type" value="Genomic_DNA"/>
</dbReference>
<dbReference type="InterPro" id="IPR006684">
    <property type="entry name" value="YbgC/YbaW"/>
</dbReference>
<comment type="caution">
    <text evidence="3">The sequence shown here is derived from an EMBL/GenBank/DDBJ whole genome shotgun (WGS) entry which is preliminary data.</text>
</comment>
<proteinExistence type="inferred from homology"/>
<evidence type="ECO:0000256" key="1">
    <source>
        <dbReference type="ARBA" id="ARBA00005953"/>
    </source>
</evidence>
<evidence type="ECO:0000256" key="2">
    <source>
        <dbReference type="ARBA" id="ARBA00022801"/>
    </source>
</evidence>
<dbReference type="NCBIfam" id="TIGR00051">
    <property type="entry name" value="YbgC/FadM family acyl-CoA thioesterase"/>
    <property type="match status" value="1"/>
</dbReference>
<dbReference type="CDD" id="cd00586">
    <property type="entry name" value="4HBT"/>
    <property type="match status" value="1"/>
</dbReference>
<dbReference type="Pfam" id="PF13279">
    <property type="entry name" value="4HBT_2"/>
    <property type="match status" value="1"/>
</dbReference>